<reference evidence="7 8" key="1">
    <citation type="journal article" date="2009" name="PLoS ONE">
        <title>Complete genome sequence of the aerobic CO-oxidizing thermophile Thermomicrobium roseum.</title>
        <authorList>
            <person name="Wu D."/>
            <person name="Raymond J."/>
            <person name="Wu M."/>
            <person name="Chatterji S."/>
            <person name="Ren Q."/>
            <person name="Graham J.E."/>
            <person name="Bryant D.A."/>
            <person name="Robb F."/>
            <person name="Colman A."/>
            <person name="Tallon L.J."/>
            <person name="Badger J.H."/>
            <person name="Madupu R."/>
            <person name="Ward N.L."/>
            <person name="Eisen J.A."/>
        </authorList>
    </citation>
    <scope>NUCLEOTIDE SEQUENCE [LARGE SCALE GENOMIC DNA]</scope>
    <source>
        <strain evidence="8">ATCC 27502 / DSM 5159 / P-2</strain>
    </source>
</reference>
<dbReference type="STRING" id="309801.trd_0311"/>
<dbReference type="AlphaFoldDB" id="B9KXW8"/>
<evidence type="ECO:0000313" key="8">
    <source>
        <dbReference type="Proteomes" id="UP000000447"/>
    </source>
</evidence>
<sequence length="241" mass="26536">MMPVEGRERTEEGRAMPQAPLAPEVLRALQTLTTPTVANAIETFDVRPRNVGFMDTSIKCMFPHLGTMVGYAVTAKIRAAQPPRPGESVPRRAMWEYILTIPEPRIVVIEDLDDPPIGSFWGEVNANIHRALGCIGTVTNGGVRDLDEVERLGFHFFASQVQVSHAYVHVVEFGTPVTVGGLTVHPGDLLHGDKHGVIQIPLEIAPELYRAAKEVEARERRIIEACQAPGFTIDRLAELYG</sequence>
<dbReference type="Pfam" id="PF03737">
    <property type="entry name" value="RraA-like"/>
    <property type="match status" value="1"/>
</dbReference>
<dbReference type="InterPro" id="IPR036704">
    <property type="entry name" value="RraA/RraA-like_sf"/>
</dbReference>
<dbReference type="PANTHER" id="PTHR33254:SF4">
    <property type="entry name" value="4-HYDROXY-4-METHYL-2-OXOGLUTARATE ALDOLASE 3-RELATED"/>
    <property type="match status" value="1"/>
</dbReference>
<evidence type="ECO:0000256" key="3">
    <source>
        <dbReference type="ARBA" id="ARBA00029596"/>
    </source>
</evidence>
<evidence type="ECO:0000256" key="6">
    <source>
        <dbReference type="SAM" id="MobiDB-lite"/>
    </source>
</evidence>
<dbReference type="Proteomes" id="UP000000447">
    <property type="component" value="Chromosome"/>
</dbReference>
<dbReference type="EMBL" id="CP001275">
    <property type="protein sequence ID" value="ACM06204.1"/>
    <property type="molecule type" value="Genomic_DNA"/>
</dbReference>
<dbReference type="KEGG" id="tro:trd_0311"/>
<keyword evidence="8" id="KW-1185">Reference proteome</keyword>
<name>B9KXW8_THERP</name>
<dbReference type="GO" id="GO:0046872">
    <property type="term" value="F:metal ion binding"/>
    <property type="evidence" value="ECO:0007669"/>
    <property type="project" value="UniProtKB-KW"/>
</dbReference>
<proteinExistence type="predicted"/>
<feature type="binding site" evidence="5">
    <location>
        <position position="145"/>
    </location>
    <ligand>
        <name>Mg(2+)</name>
        <dbReference type="ChEBI" id="CHEBI:18420"/>
    </ligand>
</feature>
<feature type="compositionally biased region" description="Basic and acidic residues" evidence="6">
    <location>
        <begin position="1"/>
        <end position="14"/>
    </location>
</feature>
<dbReference type="CDD" id="cd16841">
    <property type="entry name" value="RraA_family"/>
    <property type="match status" value="1"/>
</dbReference>
<protein>
    <recommendedName>
        <fullName evidence="2">Putative 4-hydroxy-4-methyl-2-oxoglutarate aldolase</fullName>
    </recommendedName>
    <alternativeName>
        <fullName evidence="3">Regulator of ribonuclease activity homolog</fullName>
    </alternativeName>
    <alternativeName>
        <fullName evidence="4">RraA-like protein</fullName>
    </alternativeName>
</protein>
<dbReference type="InterPro" id="IPR005493">
    <property type="entry name" value="RraA/RraA-like"/>
</dbReference>
<keyword evidence="7" id="KW-0808">Transferase</keyword>
<evidence type="ECO:0000256" key="1">
    <source>
        <dbReference type="ARBA" id="ARBA00001968"/>
    </source>
</evidence>
<comment type="cofactor">
    <cofactor evidence="1">
        <name>a divalent metal cation</name>
        <dbReference type="ChEBI" id="CHEBI:60240"/>
    </cofactor>
</comment>
<gene>
    <name evidence="7" type="ordered locus">trd_0311</name>
</gene>
<evidence type="ECO:0000256" key="2">
    <source>
        <dbReference type="ARBA" id="ARBA00016549"/>
    </source>
</evidence>
<dbReference type="PANTHER" id="PTHR33254">
    <property type="entry name" value="4-HYDROXY-4-METHYL-2-OXOGLUTARATE ALDOLASE 3-RELATED"/>
    <property type="match status" value="1"/>
</dbReference>
<organism evidence="7 8">
    <name type="scientific">Thermomicrobium roseum (strain ATCC 27502 / DSM 5159 / P-2)</name>
    <dbReference type="NCBI Taxonomy" id="309801"/>
    <lineage>
        <taxon>Bacteria</taxon>
        <taxon>Pseudomonadati</taxon>
        <taxon>Thermomicrobiota</taxon>
        <taxon>Thermomicrobia</taxon>
        <taxon>Thermomicrobiales</taxon>
        <taxon>Thermomicrobiaceae</taxon>
        <taxon>Thermomicrobium</taxon>
    </lineage>
</organism>
<comment type="cofactor">
    <cofactor evidence="5">
        <name>Mg(2+)</name>
        <dbReference type="ChEBI" id="CHEBI:18420"/>
    </cofactor>
</comment>
<evidence type="ECO:0000256" key="4">
    <source>
        <dbReference type="ARBA" id="ARBA00030169"/>
    </source>
</evidence>
<dbReference type="SUPFAM" id="SSF89562">
    <property type="entry name" value="RraA-like"/>
    <property type="match status" value="1"/>
</dbReference>
<keyword evidence="5" id="KW-0460">Magnesium</keyword>
<feature type="region of interest" description="Disordered" evidence="6">
    <location>
        <begin position="1"/>
        <end position="20"/>
    </location>
</feature>
<evidence type="ECO:0000313" key="7">
    <source>
        <dbReference type="EMBL" id="ACM06204.1"/>
    </source>
</evidence>
<dbReference type="Gene3D" id="3.50.30.40">
    <property type="entry name" value="Ribonuclease E inhibitor RraA/RraA-like"/>
    <property type="match status" value="1"/>
</dbReference>
<dbReference type="GO" id="GO:0016740">
    <property type="term" value="F:transferase activity"/>
    <property type="evidence" value="ECO:0007669"/>
    <property type="project" value="UniProtKB-KW"/>
</dbReference>
<accession>B9KXW8</accession>
<feature type="binding site" evidence="5">
    <location>
        <position position="144"/>
    </location>
    <ligand>
        <name>substrate</name>
    </ligand>
</feature>
<dbReference type="eggNOG" id="COG0684">
    <property type="taxonomic scope" value="Bacteria"/>
</dbReference>
<keyword evidence="5" id="KW-0479">Metal-binding</keyword>
<evidence type="ECO:0000256" key="5">
    <source>
        <dbReference type="PIRSR" id="PIRSR605493-1"/>
    </source>
</evidence>
<dbReference type="HOGENOM" id="CLU_090273_0_0_0"/>